<accession>W2SJQ3</accession>
<dbReference type="OrthoDB" id="538336at2759"/>
<dbReference type="PANTHER" id="PTHR10909">
    <property type="entry name" value="ELECTRON TRANSPORT OXIDOREDUCTASE"/>
    <property type="match status" value="1"/>
</dbReference>
<feature type="non-terminal residue" evidence="6">
    <location>
        <position position="129"/>
    </location>
</feature>
<dbReference type="Pfam" id="PF22924">
    <property type="entry name" value="ACOX_C_alpha1"/>
    <property type="match status" value="1"/>
</dbReference>
<dbReference type="EMBL" id="KI669165">
    <property type="protein sequence ID" value="ETN69116.1"/>
    <property type="molecule type" value="Genomic_DNA"/>
</dbReference>
<dbReference type="GO" id="GO:0055088">
    <property type="term" value="P:lipid homeostasis"/>
    <property type="evidence" value="ECO:0007669"/>
    <property type="project" value="TreeGrafter"/>
</dbReference>
<evidence type="ECO:0000313" key="7">
    <source>
        <dbReference type="Proteomes" id="UP000053676"/>
    </source>
</evidence>
<organism evidence="6 7">
    <name type="scientific">Necator americanus</name>
    <name type="common">Human hookworm</name>
    <dbReference type="NCBI Taxonomy" id="51031"/>
    <lineage>
        <taxon>Eukaryota</taxon>
        <taxon>Metazoa</taxon>
        <taxon>Ecdysozoa</taxon>
        <taxon>Nematoda</taxon>
        <taxon>Chromadorea</taxon>
        <taxon>Rhabditida</taxon>
        <taxon>Rhabditina</taxon>
        <taxon>Rhabditomorpha</taxon>
        <taxon>Strongyloidea</taxon>
        <taxon>Ancylostomatidae</taxon>
        <taxon>Bunostominae</taxon>
        <taxon>Necator</taxon>
    </lineage>
</organism>
<reference evidence="7" key="1">
    <citation type="journal article" date="2014" name="Nat. Genet.">
        <title>Genome of the human hookworm Necator americanus.</title>
        <authorList>
            <person name="Tang Y.T."/>
            <person name="Gao X."/>
            <person name="Rosa B.A."/>
            <person name="Abubucker S."/>
            <person name="Hallsworth-Pepin K."/>
            <person name="Martin J."/>
            <person name="Tyagi R."/>
            <person name="Heizer E."/>
            <person name="Zhang X."/>
            <person name="Bhonagiri-Palsikar V."/>
            <person name="Minx P."/>
            <person name="Warren W.C."/>
            <person name="Wang Q."/>
            <person name="Zhan B."/>
            <person name="Hotez P.J."/>
            <person name="Sternberg P.W."/>
            <person name="Dougall A."/>
            <person name="Gaze S.T."/>
            <person name="Mulvenna J."/>
            <person name="Sotillo J."/>
            <person name="Ranganathan S."/>
            <person name="Rabelo E.M."/>
            <person name="Wilson R.K."/>
            <person name="Felgner P.L."/>
            <person name="Bethony J."/>
            <person name="Hawdon J.M."/>
            <person name="Gasser R.B."/>
            <person name="Loukas A."/>
            <person name="Mitreva M."/>
        </authorList>
    </citation>
    <scope>NUCLEOTIDE SEQUENCE [LARGE SCALE GENOMIC DNA]</scope>
</reference>
<dbReference type="GO" id="GO:0033540">
    <property type="term" value="P:fatty acid beta-oxidation using acyl-CoA oxidase"/>
    <property type="evidence" value="ECO:0007669"/>
    <property type="project" value="TreeGrafter"/>
</dbReference>
<dbReference type="GO" id="GO:0003997">
    <property type="term" value="F:acyl-CoA oxidase activity"/>
    <property type="evidence" value="ECO:0007669"/>
    <property type="project" value="InterPro"/>
</dbReference>
<evidence type="ECO:0000256" key="3">
    <source>
        <dbReference type="ARBA" id="ARBA00022630"/>
    </source>
</evidence>
<dbReference type="GO" id="GO:1904070">
    <property type="term" value="P:ascaroside biosynthetic process"/>
    <property type="evidence" value="ECO:0007669"/>
    <property type="project" value="TreeGrafter"/>
</dbReference>
<gene>
    <name evidence="6" type="ORF">NECAME_15513</name>
</gene>
<evidence type="ECO:0000256" key="4">
    <source>
        <dbReference type="ARBA" id="ARBA00022827"/>
    </source>
</evidence>
<dbReference type="SUPFAM" id="SSF56645">
    <property type="entry name" value="Acyl-CoA dehydrogenase NM domain-like"/>
    <property type="match status" value="1"/>
</dbReference>
<dbReference type="InterPro" id="IPR055060">
    <property type="entry name" value="ACOX_C_alpha1"/>
</dbReference>
<dbReference type="GO" id="GO:0071949">
    <property type="term" value="F:FAD binding"/>
    <property type="evidence" value="ECO:0007669"/>
    <property type="project" value="InterPro"/>
</dbReference>
<proteinExistence type="predicted"/>
<evidence type="ECO:0000313" key="6">
    <source>
        <dbReference type="EMBL" id="ETN69116.1"/>
    </source>
</evidence>
<dbReference type="KEGG" id="nai:NECAME_15513"/>
<feature type="domain" description="Acyl-CoA oxidase C-alpha1" evidence="5">
    <location>
        <begin position="90"/>
        <end position="127"/>
    </location>
</feature>
<dbReference type="InterPro" id="IPR012258">
    <property type="entry name" value="Acyl-CoA_oxidase"/>
</dbReference>
<dbReference type="AlphaFoldDB" id="W2SJQ3"/>
<comment type="cofactor">
    <cofactor evidence="1">
        <name>FAD</name>
        <dbReference type="ChEBI" id="CHEBI:57692"/>
    </cofactor>
</comment>
<dbReference type="Gene3D" id="1.20.140.10">
    <property type="entry name" value="Butyryl-CoA Dehydrogenase, subunit A, domain 3"/>
    <property type="match status" value="1"/>
</dbReference>
<comment type="pathway">
    <text evidence="2">Lipid metabolism; peroxisomal fatty acid beta-oxidation.</text>
</comment>
<evidence type="ECO:0000256" key="1">
    <source>
        <dbReference type="ARBA" id="ARBA00001974"/>
    </source>
</evidence>
<dbReference type="GO" id="GO:0005777">
    <property type="term" value="C:peroxisome"/>
    <property type="evidence" value="ECO:0007669"/>
    <property type="project" value="InterPro"/>
</dbReference>
<dbReference type="InterPro" id="IPR036250">
    <property type="entry name" value="AcylCo_DH-like_C"/>
</dbReference>
<protein>
    <recommendedName>
        <fullName evidence="5">Acyl-CoA oxidase C-alpha1 domain-containing protein</fullName>
    </recommendedName>
</protein>
<evidence type="ECO:0000259" key="5">
    <source>
        <dbReference type="Pfam" id="PF22924"/>
    </source>
</evidence>
<keyword evidence="4" id="KW-0274">FAD</keyword>
<dbReference type="GO" id="GO:0005504">
    <property type="term" value="F:fatty acid binding"/>
    <property type="evidence" value="ECO:0007669"/>
    <property type="project" value="TreeGrafter"/>
</dbReference>
<keyword evidence="7" id="KW-1185">Reference proteome</keyword>
<evidence type="ECO:0000256" key="2">
    <source>
        <dbReference type="ARBA" id="ARBA00004846"/>
    </source>
</evidence>
<sequence>MLSDHIRCLTFHYLVLPPIDIGIQQNRNIGGDCGSITVGDIGPKMAYNSTDNGFLAFDHYRIPRLNMLMKYARVAADGAYTRPPHAKVGYSTMVFVRAHMIRHQAMYASYAVTTAIRYSVIRRQGEIKP</sequence>
<dbReference type="STRING" id="51031.W2SJQ3"/>
<dbReference type="SUPFAM" id="SSF47203">
    <property type="entry name" value="Acyl-CoA dehydrogenase C-terminal domain-like"/>
    <property type="match status" value="1"/>
</dbReference>
<dbReference type="Gene3D" id="2.40.110.10">
    <property type="entry name" value="Butyryl-CoA Dehydrogenase, subunit A, domain 2"/>
    <property type="match status" value="1"/>
</dbReference>
<name>W2SJQ3_NECAM</name>
<keyword evidence="3" id="KW-0285">Flavoprotein</keyword>
<dbReference type="InterPro" id="IPR046373">
    <property type="entry name" value="Acyl-CoA_Oxase/DH_mid-dom_sf"/>
</dbReference>
<dbReference type="Proteomes" id="UP000053676">
    <property type="component" value="Unassembled WGS sequence"/>
</dbReference>
<dbReference type="InterPro" id="IPR009100">
    <property type="entry name" value="AcylCoA_DH/oxidase_NM_dom_sf"/>
</dbReference>
<dbReference type="PANTHER" id="PTHR10909:SF250">
    <property type="entry name" value="PEROXISOMAL ACYL-COENZYME A OXIDASE 1"/>
    <property type="match status" value="1"/>
</dbReference>